<proteinExistence type="predicted"/>
<gene>
    <name evidence="1" type="ORF">GCM10009559_25170</name>
</gene>
<accession>A0ABP4ACB0</accession>
<evidence type="ECO:0008006" key="3">
    <source>
        <dbReference type="Google" id="ProtNLM"/>
    </source>
</evidence>
<dbReference type="EMBL" id="BAAAHP010000072">
    <property type="protein sequence ID" value="GAA0934534.1"/>
    <property type="molecule type" value="Genomic_DNA"/>
</dbReference>
<keyword evidence="2" id="KW-1185">Reference proteome</keyword>
<evidence type="ECO:0000313" key="1">
    <source>
        <dbReference type="EMBL" id="GAA0934534.1"/>
    </source>
</evidence>
<reference evidence="2" key="1">
    <citation type="journal article" date="2019" name="Int. J. Syst. Evol. Microbiol.">
        <title>The Global Catalogue of Microorganisms (GCM) 10K type strain sequencing project: providing services to taxonomists for standard genome sequencing and annotation.</title>
        <authorList>
            <consortium name="The Broad Institute Genomics Platform"/>
            <consortium name="The Broad Institute Genome Sequencing Center for Infectious Disease"/>
            <person name="Wu L."/>
            <person name="Ma J."/>
        </authorList>
    </citation>
    <scope>NUCLEOTIDE SEQUENCE [LARGE SCALE GENOMIC DNA]</scope>
    <source>
        <strain evidence="2">JCM 11117</strain>
    </source>
</reference>
<dbReference type="RefSeq" id="WP_379589910.1">
    <property type="nucleotide sequence ID" value="NZ_JBHSKO010000022.1"/>
</dbReference>
<organism evidence="1 2">
    <name type="scientific">Pseudonocardia zijingensis</name>
    <dbReference type="NCBI Taxonomy" id="153376"/>
    <lineage>
        <taxon>Bacteria</taxon>
        <taxon>Bacillati</taxon>
        <taxon>Actinomycetota</taxon>
        <taxon>Actinomycetes</taxon>
        <taxon>Pseudonocardiales</taxon>
        <taxon>Pseudonocardiaceae</taxon>
        <taxon>Pseudonocardia</taxon>
    </lineage>
</organism>
<dbReference type="Proteomes" id="UP001499967">
    <property type="component" value="Unassembled WGS sequence"/>
</dbReference>
<protein>
    <recommendedName>
        <fullName evidence="3">DksA C4-type domain-containing protein</fullName>
    </recommendedName>
</protein>
<sequence>MSGGDRPGLFTADTITITCAADSRAHEVPDAELAAAAQRSDGHYQALCGHRVAAAPMVEPDGEPCLLCAAIVERTSPRRRARILR</sequence>
<name>A0ABP4ACB0_9PSEU</name>
<evidence type="ECO:0000313" key="2">
    <source>
        <dbReference type="Proteomes" id="UP001499967"/>
    </source>
</evidence>
<comment type="caution">
    <text evidence="1">The sequence shown here is derived from an EMBL/GenBank/DDBJ whole genome shotgun (WGS) entry which is preliminary data.</text>
</comment>